<sequence>IQDSGLIFVTAETKDAAKKAIAKIKNITRETKVGDSFRGEVQKVFFSGAIVKSDSGLAGFLPKKSFGGKEIKRGDTILVEVREIDRQGRANLSLKR</sequence>
<gene>
    <name evidence="2" type="ORF">S03H2_39526</name>
</gene>
<name>X1H6L1_9ZZZZ</name>
<dbReference type="Pfam" id="PF00575">
    <property type="entry name" value="S1"/>
    <property type="match status" value="1"/>
</dbReference>
<evidence type="ECO:0000313" key="2">
    <source>
        <dbReference type="EMBL" id="GAH49464.1"/>
    </source>
</evidence>
<dbReference type="InterPro" id="IPR012340">
    <property type="entry name" value="NA-bd_OB-fold"/>
</dbReference>
<accession>X1H6L1</accession>
<dbReference type="Gene3D" id="2.40.50.140">
    <property type="entry name" value="Nucleic acid-binding proteins"/>
    <property type="match status" value="1"/>
</dbReference>
<dbReference type="SUPFAM" id="SSF50249">
    <property type="entry name" value="Nucleic acid-binding proteins"/>
    <property type="match status" value="1"/>
</dbReference>
<feature type="domain" description="S1 motif" evidence="1">
    <location>
        <begin position="34"/>
        <end position="95"/>
    </location>
</feature>
<dbReference type="InterPro" id="IPR003029">
    <property type="entry name" value="S1_domain"/>
</dbReference>
<dbReference type="SMART" id="SM00316">
    <property type="entry name" value="S1"/>
    <property type="match status" value="1"/>
</dbReference>
<protein>
    <recommendedName>
        <fullName evidence="1">S1 motif domain-containing protein</fullName>
    </recommendedName>
</protein>
<dbReference type="EMBL" id="BARU01024448">
    <property type="protein sequence ID" value="GAH49464.1"/>
    <property type="molecule type" value="Genomic_DNA"/>
</dbReference>
<dbReference type="PROSITE" id="PS50126">
    <property type="entry name" value="S1"/>
    <property type="match status" value="1"/>
</dbReference>
<evidence type="ECO:0000259" key="1">
    <source>
        <dbReference type="PROSITE" id="PS50126"/>
    </source>
</evidence>
<dbReference type="AlphaFoldDB" id="X1H6L1"/>
<proteinExistence type="predicted"/>
<organism evidence="2">
    <name type="scientific">marine sediment metagenome</name>
    <dbReference type="NCBI Taxonomy" id="412755"/>
    <lineage>
        <taxon>unclassified sequences</taxon>
        <taxon>metagenomes</taxon>
        <taxon>ecological metagenomes</taxon>
    </lineage>
</organism>
<dbReference type="GO" id="GO:0003676">
    <property type="term" value="F:nucleic acid binding"/>
    <property type="evidence" value="ECO:0007669"/>
    <property type="project" value="InterPro"/>
</dbReference>
<feature type="non-terminal residue" evidence="2">
    <location>
        <position position="1"/>
    </location>
</feature>
<reference evidence="2" key="1">
    <citation type="journal article" date="2014" name="Front. Microbiol.">
        <title>High frequency of phylogenetically diverse reductive dehalogenase-homologous genes in deep subseafloor sedimentary metagenomes.</title>
        <authorList>
            <person name="Kawai M."/>
            <person name="Futagami T."/>
            <person name="Toyoda A."/>
            <person name="Takaki Y."/>
            <person name="Nishi S."/>
            <person name="Hori S."/>
            <person name="Arai W."/>
            <person name="Tsubouchi T."/>
            <person name="Morono Y."/>
            <person name="Uchiyama I."/>
            <person name="Ito T."/>
            <person name="Fujiyama A."/>
            <person name="Inagaki F."/>
            <person name="Takami H."/>
        </authorList>
    </citation>
    <scope>NUCLEOTIDE SEQUENCE</scope>
    <source>
        <strain evidence="2">Expedition CK06-06</strain>
    </source>
</reference>
<comment type="caution">
    <text evidence="2">The sequence shown here is derived from an EMBL/GenBank/DDBJ whole genome shotgun (WGS) entry which is preliminary data.</text>
</comment>